<protein>
    <recommendedName>
        <fullName evidence="4">Sin3 binding protein-domain-containing protein</fullName>
    </recommendedName>
</protein>
<dbReference type="PANTHER" id="PTHR28164:SF1">
    <property type="entry name" value="PROTEIN STB3"/>
    <property type="match status" value="1"/>
</dbReference>
<comment type="caution">
    <text evidence="2">The sequence shown here is derived from an EMBL/GenBank/DDBJ whole genome shotgun (WGS) entry which is preliminary data.</text>
</comment>
<dbReference type="GO" id="GO:0043565">
    <property type="term" value="F:sequence-specific DNA binding"/>
    <property type="evidence" value="ECO:0007669"/>
    <property type="project" value="TreeGrafter"/>
</dbReference>
<name>A0A9P4IY06_9PEZI</name>
<evidence type="ECO:0000256" key="1">
    <source>
        <dbReference type="SAM" id="MobiDB-lite"/>
    </source>
</evidence>
<dbReference type="Pfam" id="PF10330">
    <property type="entry name" value="Stb3"/>
    <property type="match status" value="1"/>
</dbReference>
<reference evidence="2" key="1">
    <citation type="journal article" date="2020" name="Stud. Mycol.">
        <title>101 Dothideomycetes genomes: a test case for predicting lifestyles and emergence of pathogens.</title>
        <authorList>
            <person name="Haridas S."/>
            <person name="Albert R."/>
            <person name="Binder M."/>
            <person name="Bloem J."/>
            <person name="Labutti K."/>
            <person name="Salamov A."/>
            <person name="Andreopoulos B."/>
            <person name="Baker S."/>
            <person name="Barry K."/>
            <person name="Bills G."/>
            <person name="Bluhm B."/>
            <person name="Cannon C."/>
            <person name="Castanera R."/>
            <person name="Culley D."/>
            <person name="Daum C."/>
            <person name="Ezra D."/>
            <person name="Gonzalez J."/>
            <person name="Henrissat B."/>
            <person name="Kuo A."/>
            <person name="Liang C."/>
            <person name="Lipzen A."/>
            <person name="Lutzoni F."/>
            <person name="Magnuson J."/>
            <person name="Mondo S."/>
            <person name="Nolan M."/>
            <person name="Ohm R."/>
            <person name="Pangilinan J."/>
            <person name="Park H.-J."/>
            <person name="Ramirez L."/>
            <person name="Alfaro M."/>
            <person name="Sun H."/>
            <person name="Tritt A."/>
            <person name="Yoshinaga Y."/>
            <person name="Zwiers L.-H."/>
            <person name="Turgeon B."/>
            <person name="Goodwin S."/>
            <person name="Spatafora J."/>
            <person name="Crous P."/>
            <person name="Grigoriev I."/>
        </authorList>
    </citation>
    <scope>NUCLEOTIDE SEQUENCE</scope>
    <source>
        <strain evidence="2">CBS 260.36</strain>
    </source>
</reference>
<dbReference type="InterPro" id="IPR018818">
    <property type="entry name" value="Stb3"/>
</dbReference>
<feature type="region of interest" description="Disordered" evidence="1">
    <location>
        <begin position="37"/>
        <end position="57"/>
    </location>
</feature>
<dbReference type="AlphaFoldDB" id="A0A9P4IY06"/>
<dbReference type="Proteomes" id="UP000799439">
    <property type="component" value="Unassembled WGS sequence"/>
</dbReference>
<keyword evidence="3" id="KW-1185">Reference proteome</keyword>
<dbReference type="OrthoDB" id="5391991at2759"/>
<accession>A0A9P4IY06</accession>
<feature type="compositionally biased region" description="Acidic residues" evidence="1">
    <location>
        <begin position="280"/>
        <end position="295"/>
    </location>
</feature>
<feature type="compositionally biased region" description="Polar residues" evidence="1">
    <location>
        <begin position="205"/>
        <end position="225"/>
    </location>
</feature>
<evidence type="ECO:0000313" key="3">
    <source>
        <dbReference type="Proteomes" id="UP000799439"/>
    </source>
</evidence>
<feature type="region of interest" description="Disordered" evidence="1">
    <location>
        <begin position="198"/>
        <end position="225"/>
    </location>
</feature>
<feature type="region of interest" description="Disordered" evidence="1">
    <location>
        <begin position="270"/>
        <end position="295"/>
    </location>
</feature>
<proteinExistence type="predicted"/>
<sequence>MAPPAASAITMALATPSSSIDFRSGAFDATKMGPAGLTAAAKHPHGLPPTPPNSYSPNLPARAVRAGFSSPPPVSLERELDLQDAVDHAKAQDQPNLAPVPLSKEALSGLEREHIITPAMIARDYLPNIMVGHGDMAIRHIIACLNHDVSGFSKIEPSRARRTVVAALENRAGGGPDGNIQFVKVGWGRWLAHVKGQKPTARPIATSSKANRLSPAASDSSFTASYSGTSYPAGKRFGSANRSMMLGHSYTGSDMPSLDEGLEDMSMSDNEIDNMSIDGGESDDSSSDGAGDETDEEDWAAIGAAALRRRASKPTIATGGIRRNYNLLCIPGPVNTRRLSSTSSSAARASASRIASSAPVDRFRSGQYISTKTFNHNNSADAMDIDFENQEREAARALLSLGSM</sequence>
<dbReference type="PANTHER" id="PTHR28164">
    <property type="entry name" value="PROTEIN STB3"/>
    <property type="match status" value="1"/>
</dbReference>
<dbReference type="EMBL" id="ML996088">
    <property type="protein sequence ID" value="KAF2150969.1"/>
    <property type="molecule type" value="Genomic_DNA"/>
</dbReference>
<evidence type="ECO:0000313" key="2">
    <source>
        <dbReference type="EMBL" id="KAF2150969.1"/>
    </source>
</evidence>
<evidence type="ECO:0008006" key="4">
    <source>
        <dbReference type="Google" id="ProtNLM"/>
    </source>
</evidence>
<organism evidence="2 3">
    <name type="scientific">Myriangium duriaei CBS 260.36</name>
    <dbReference type="NCBI Taxonomy" id="1168546"/>
    <lineage>
        <taxon>Eukaryota</taxon>
        <taxon>Fungi</taxon>
        <taxon>Dikarya</taxon>
        <taxon>Ascomycota</taxon>
        <taxon>Pezizomycotina</taxon>
        <taxon>Dothideomycetes</taxon>
        <taxon>Dothideomycetidae</taxon>
        <taxon>Myriangiales</taxon>
        <taxon>Myriangiaceae</taxon>
        <taxon>Myriangium</taxon>
    </lineage>
</organism>
<dbReference type="GO" id="GO:0005634">
    <property type="term" value="C:nucleus"/>
    <property type="evidence" value="ECO:0007669"/>
    <property type="project" value="TreeGrafter"/>
</dbReference>
<dbReference type="GO" id="GO:0000432">
    <property type="term" value="P:positive regulation of transcription from RNA polymerase II promoter by glucose"/>
    <property type="evidence" value="ECO:0007669"/>
    <property type="project" value="TreeGrafter"/>
</dbReference>
<gene>
    <name evidence="2" type="ORF">K461DRAFT_164524</name>
</gene>